<dbReference type="KEGG" id="vab:WPS_23300"/>
<dbReference type="GO" id="GO:0019674">
    <property type="term" value="P:NAD+ metabolic process"/>
    <property type="evidence" value="ECO:0007669"/>
    <property type="project" value="InterPro"/>
</dbReference>
<dbReference type="GO" id="GO:0006741">
    <property type="term" value="P:NADP+ biosynthetic process"/>
    <property type="evidence" value="ECO:0007669"/>
    <property type="project" value="UniProtKB-UniRule"/>
</dbReference>
<dbReference type="RefSeq" id="WP_317994671.1">
    <property type="nucleotide sequence ID" value="NZ_AP025523.1"/>
</dbReference>
<comment type="subcellular location">
    <subcellularLocation>
        <location evidence="6">Cytoplasm</location>
    </subcellularLocation>
</comment>
<dbReference type="EC" id="2.7.1.23" evidence="6"/>
<dbReference type="AlphaFoldDB" id="A0AAN1XXA5"/>
<evidence type="ECO:0000313" key="7">
    <source>
        <dbReference type="EMBL" id="BDE07054.1"/>
    </source>
</evidence>
<dbReference type="EMBL" id="AP025523">
    <property type="protein sequence ID" value="BDE07054.1"/>
    <property type="molecule type" value="Genomic_DNA"/>
</dbReference>
<protein>
    <recommendedName>
        <fullName evidence="6">NAD kinase</fullName>
        <ecNumber evidence="6">2.7.1.23</ecNumber>
    </recommendedName>
    <alternativeName>
        <fullName evidence="6">ATP-dependent NAD kinase</fullName>
    </alternativeName>
</protein>
<keyword evidence="8" id="KW-1185">Reference proteome</keyword>
<comment type="similarity">
    <text evidence="6">Belongs to the NAD kinase family.</text>
</comment>
<feature type="binding site" evidence="6">
    <location>
        <begin position="64"/>
        <end position="65"/>
    </location>
    <ligand>
        <name>NAD(+)</name>
        <dbReference type="ChEBI" id="CHEBI:57540"/>
    </ligand>
</feature>
<comment type="cofactor">
    <cofactor evidence="6">
        <name>a divalent metal cation</name>
        <dbReference type="ChEBI" id="CHEBI:60240"/>
    </cofactor>
</comment>
<feature type="binding site" evidence="6">
    <location>
        <position position="167"/>
    </location>
    <ligand>
        <name>NAD(+)</name>
        <dbReference type="ChEBI" id="CHEBI:57540"/>
    </ligand>
</feature>
<feature type="binding site" evidence="6">
    <location>
        <begin position="137"/>
        <end position="138"/>
    </location>
    <ligand>
        <name>NAD(+)</name>
        <dbReference type="ChEBI" id="CHEBI:57540"/>
    </ligand>
</feature>
<dbReference type="Gene3D" id="3.40.50.10330">
    <property type="entry name" value="Probable inorganic polyphosphate/atp-NAD kinase, domain 1"/>
    <property type="match status" value="1"/>
</dbReference>
<comment type="caution">
    <text evidence="6">Lacks conserved residue(s) required for the propagation of feature annotation.</text>
</comment>
<dbReference type="GO" id="GO:0005737">
    <property type="term" value="C:cytoplasm"/>
    <property type="evidence" value="ECO:0007669"/>
    <property type="project" value="UniProtKB-SubCell"/>
</dbReference>
<keyword evidence="6" id="KW-0547">Nucleotide-binding</keyword>
<dbReference type="GO" id="GO:0003951">
    <property type="term" value="F:NAD+ kinase activity"/>
    <property type="evidence" value="ECO:0007669"/>
    <property type="project" value="UniProtKB-UniRule"/>
</dbReference>
<evidence type="ECO:0000256" key="1">
    <source>
        <dbReference type="ARBA" id="ARBA00022679"/>
    </source>
</evidence>
<evidence type="ECO:0000256" key="2">
    <source>
        <dbReference type="ARBA" id="ARBA00022777"/>
    </source>
</evidence>
<evidence type="ECO:0000256" key="4">
    <source>
        <dbReference type="ARBA" id="ARBA00023027"/>
    </source>
</evidence>
<dbReference type="PANTHER" id="PTHR20275:SF0">
    <property type="entry name" value="NAD KINASE"/>
    <property type="match status" value="1"/>
</dbReference>
<dbReference type="InterPro" id="IPR016064">
    <property type="entry name" value="NAD/diacylglycerol_kinase_sf"/>
</dbReference>
<evidence type="ECO:0000256" key="5">
    <source>
        <dbReference type="ARBA" id="ARBA00047925"/>
    </source>
</evidence>
<evidence type="ECO:0000256" key="3">
    <source>
        <dbReference type="ARBA" id="ARBA00022857"/>
    </source>
</evidence>
<dbReference type="Pfam" id="PF20143">
    <property type="entry name" value="NAD_kinase_C"/>
    <property type="match status" value="1"/>
</dbReference>
<dbReference type="InterPro" id="IPR017438">
    <property type="entry name" value="ATP-NAD_kinase_N"/>
</dbReference>
<dbReference type="InterPro" id="IPR002504">
    <property type="entry name" value="NADK"/>
</dbReference>
<keyword evidence="4 6" id="KW-0520">NAD</keyword>
<dbReference type="Pfam" id="PF01513">
    <property type="entry name" value="NAD_kinase"/>
    <property type="match status" value="1"/>
</dbReference>
<keyword evidence="6" id="KW-0067">ATP-binding</keyword>
<dbReference type="SUPFAM" id="SSF111331">
    <property type="entry name" value="NAD kinase/diacylglycerol kinase-like"/>
    <property type="match status" value="1"/>
</dbReference>
<dbReference type="GO" id="GO:0051287">
    <property type="term" value="F:NAD binding"/>
    <property type="evidence" value="ECO:0007669"/>
    <property type="project" value="UniProtKB-ARBA"/>
</dbReference>
<dbReference type="InterPro" id="IPR017437">
    <property type="entry name" value="ATP-NAD_kinase_PpnK-typ_C"/>
</dbReference>
<keyword evidence="6" id="KW-0963">Cytoplasm</keyword>
<dbReference type="PANTHER" id="PTHR20275">
    <property type="entry name" value="NAD KINASE"/>
    <property type="match status" value="1"/>
</dbReference>
<comment type="function">
    <text evidence="6">Involved in the regulation of the intracellular balance of NAD and NADP, and is a key enzyme in the biosynthesis of NADP. Catalyzes specifically the phosphorylation on 2'-hydroxyl of the adenosine moiety of NAD to yield NADP.</text>
</comment>
<sequence length="284" mass="30344">MKAIALYVNTIRARAAETARHVARIAADHDVRIALVDGAGVELDVDVARCDLREAQLFVTVGGDGTLLRAARIAHPLGIPILGVNTGRLGFLTEVEANDEGFAALARVFAGIALRVEERVALYAQVAGHGERHFALNEVVVRRVEQARLAPYGLSLDGEMVAHIPSDGVIVATPTGSTAYFLSAGGPIIHPRVEAIGVAALMPHTLFARPLLVPTDATIEITCDGELTRANLETDGMVASPLQAGDRVTIRRADTPVRFARVRSGAFFARLEEKLQWGVPIKSL</sequence>
<name>A0AAN1XXA5_UNVUL</name>
<evidence type="ECO:0000313" key="8">
    <source>
        <dbReference type="Proteomes" id="UP001317532"/>
    </source>
</evidence>
<dbReference type="GO" id="GO:0005524">
    <property type="term" value="F:ATP binding"/>
    <property type="evidence" value="ECO:0007669"/>
    <property type="project" value="UniProtKB-KW"/>
</dbReference>
<evidence type="ECO:0000256" key="6">
    <source>
        <dbReference type="HAMAP-Rule" id="MF_00361"/>
    </source>
</evidence>
<keyword evidence="3 6" id="KW-0521">NADP</keyword>
<feature type="binding site" evidence="6">
    <location>
        <position position="69"/>
    </location>
    <ligand>
        <name>NAD(+)</name>
        <dbReference type="ChEBI" id="CHEBI:57540"/>
    </ligand>
</feature>
<organism evidence="7 8">
    <name type="scientific">Vulcanimicrobium alpinum</name>
    <dbReference type="NCBI Taxonomy" id="3016050"/>
    <lineage>
        <taxon>Bacteria</taxon>
        <taxon>Bacillati</taxon>
        <taxon>Vulcanimicrobiota</taxon>
        <taxon>Vulcanimicrobiia</taxon>
        <taxon>Vulcanimicrobiales</taxon>
        <taxon>Vulcanimicrobiaceae</taxon>
        <taxon>Vulcanimicrobium</taxon>
    </lineage>
</organism>
<proteinExistence type="inferred from homology"/>
<keyword evidence="1 6" id="KW-0808">Transferase</keyword>
<dbReference type="Gene3D" id="2.60.200.30">
    <property type="entry name" value="Probable inorganic polyphosphate/atp-NAD kinase, domain 2"/>
    <property type="match status" value="1"/>
</dbReference>
<reference evidence="7 8" key="1">
    <citation type="journal article" date="2022" name="ISME Commun">
        <title>Vulcanimicrobium alpinus gen. nov. sp. nov., the first cultivated representative of the candidate phylum 'Eremiobacterota', is a metabolically versatile aerobic anoxygenic phototroph.</title>
        <authorList>
            <person name="Yabe S."/>
            <person name="Muto K."/>
            <person name="Abe K."/>
            <person name="Yokota A."/>
            <person name="Staudigel H."/>
            <person name="Tebo B.M."/>
        </authorList>
    </citation>
    <scope>NUCLEOTIDE SEQUENCE [LARGE SCALE GENOMIC DNA]</scope>
    <source>
        <strain evidence="7 8">WC8-2</strain>
    </source>
</reference>
<dbReference type="Proteomes" id="UP001317532">
    <property type="component" value="Chromosome"/>
</dbReference>
<dbReference type="GO" id="GO:0046872">
    <property type="term" value="F:metal ion binding"/>
    <property type="evidence" value="ECO:0007669"/>
    <property type="project" value="UniProtKB-UniRule"/>
</dbReference>
<comment type="catalytic activity">
    <reaction evidence="5 6">
        <text>NAD(+) + ATP = ADP + NADP(+) + H(+)</text>
        <dbReference type="Rhea" id="RHEA:18629"/>
        <dbReference type="ChEBI" id="CHEBI:15378"/>
        <dbReference type="ChEBI" id="CHEBI:30616"/>
        <dbReference type="ChEBI" id="CHEBI:57540"/>
        <dbReference type="ChEBI" id="CHEBI:58349"/>
        <dbReference type="ChEBI" id="CHEBI:456216"/>
        <dbReference type="EC" id="2.7.1.23"/>
    </reaction>
</comment>
<keyword evidence="2 6" id="KW-0418">Kinase</keyword>
<feature type="active site" description="Proton acceptor" evidence="6">
    <location>
        <position position="64"/>
    </location>
</feature>
<accession>A0AAN1XXA5</accession>
<feature type="binding site" evidence="6">
    <location>
        <begin position="178"/>
        <end position="183"/>
    </location>
    <ligand>
        <name>NAD(+)</name>
        <dbReference type="ChEBI" id="CHEBI:57540"/>
    </ligand>
</feature>
<feature type="binding site" evidence="6">
    <location>
        <position position="148"/>
    </location>
    <ligand>
        <name>NAD(+)</name>
        <dbReference type="ChEBI" id="CHEBI:57540"/>
    </ligand>
</feature>
<gene>
    <name evidence="6 7" type="primary">nadK</name>
    <name evidence="7" type="ORF">WPS_23300</name>
</gene>
<dbReference type="HAMAP" id="MF_00361">
    <property type="entry name" value="NAD_kinase"/>
    <property type="match status" value="1"/>
</dbReference>